<accession>A0A023FBN2</accession>
<evidence type="ECO:0000313" key="2">
    <source>
        <dbReference type="EMBL" id="JAC18780.1"/>
    </source>
</evidence>
<protein>
    <submittedName>
        <fullName evidence="2">Putative secreted protein</fullName>
    </submittedName>
</protein>
<evidence type="ECO:0000256" key="1">
    <source>
        <dbReference type="SAM" id="SignalP"/>
    </source>
</evidence>
<sequence>MCVCDIWVLLYYLVCHVDSSVFSLRLHTVTTVREKSLGRAFSSLVRLWGPCDAFFSTHCRAMIVLLSMRMLCLLQEIWL</sequence>
<name>A0A023FBN2_AMBCJ</name>
<organism evidence="2">
    <name type="scientific">Amblyomma cajennense</name>
    <name type="common">Cayenne tick</name>
    <name type="synonym">Acarus cajennensis</name>
    <dbReference type="NCBI Taxonomy" id="34607"/>
    <lineage>
        <taxon>Eukaryota</taxon>
        <taxon>Metazoa</taxon>
        <taxon>Ecdysozoa</taxon>
        <taxon>Arthropoda</taxon>
        <taxon>Chelicerata</taxon>
        <taxon>Arachnida</taxon>
        <taxon>Acari</taxon>
        <taxon>Parasitiformes</taxon>
        <taxon>Ixodida</taxon>
        <taxon>Ixodoidea</taxon>
        <taxon>Ixodidae</taxon>
        <taxon>Amblyomminae</taxon>
        <taxon>Amblyomma</taxon>
    </lineage>
</organism>
<proteinExistence type="evidence at transcript level"/>
<dbReference type="EMBL" id="GBBK01005702">
    <property type="protein sequence ID" value="JAC18780.1"/>
    <property type="molecule type" value="mRNA"/>
</dbReference>
<feature type="signal peptide" evidence="1">
    <location>
        <begin position="1"/>
        <end position="19"/>
    </location>
</feature>
<reference evidence="2" key="1">
    <citation type="submission" date="2014-03" db="EMBL/GenBank/DDBJ databases">
        <title>The sialotranscriptome of Amblyomma triste, Amblyomma parvum and Amblyomma cajennense ticks, uncovered by 454-based RNA-seq.</title>
        <authorList>
            <person name="Garcia G.R."/>
            <person name="Gardinassi L.G."/>
            <person name="Ribeiro J.M."/>
            <person name="Anatriello E."/>
            <person name="Ferreira B.R."/>
            <person name="Moreira H.N."/>
            <person name="Mafra C."/>
            <person name="Olegario M.M."/>
            <person name="Szabo P.J."/>
            <person name="Miranda-Santos I.K."/>
            <person name="Maruyama S.R."/>
        </authorList>
    </citation>
    <scope>NUCLEOTIDE SEQUENCE</scope>
    <source>
        <strain evidence="2">Uberlandia</strain>
        <tissue evidence="2">Salivary glands</tissue>
    </source>
</reference>
<dbReference type="AlphaFoldDB" id="A0A023FBN2"/>
<feature type="chain" id="PRO_5001515195" evidence="1">
    <location>
        <begin position="20"/>
        <end position="79"/>
    </location>
</feature>
<keyword evidence="1" id="KW-0732">Signal</keyword>